<accession>A0A7C4RSM6</accession>
<dbReference type="GO" id="GO:0000155">
    <property type="term" value="F:phosphorelay sensor kinase activity"/>
    <property type="evidence" value="ECO:0007669"/>
    <property type="project" value="InterPro"/>
</dbReference>
<keyword evidence="10" id="KW-0812">Transmembrane</keyword>
<dbReference type="CDD" id="cd00082">
    <property type="entry name" value="HisKA"/>
    <property type="match status" value="1"/>
</dbReference>
<feature type="domain" description="PAC" evidence="13">
    <location>
        <begin position="385"/>
        <end position="436"/>
    </location>
</feature>
<evidence type="ECO:0000256" key="6">
    <source>
        <dbReference type="ARBA" id="ARBA00022741"/>
    </source>
</evidence>
<dbReference type="EMBL" id="DSUH01000229">
    <property type="protein sequence ID" value="HGU33137.1"/>
    <property type="molecule type" value="Genomic_DNA"/>
</dbReference>
<dbReference type="InterPro" id="IPR035965">
    <property type="entry name" value="PAS-like_dom_sf"/>
</dbReference>
<keyword evidence="4" id="KW-0597">Phosphoprotein</keyword>
<dbReference type="GO" id="GO:0016020">
    <property type="term" value="C:membrane"/>
    <property type="evidence" value="ECO:0007669"/>
    <property type="project" value="UniProtKB-SubCell"/>
</dbReference>
<evidence type="ECO:0000256" key="1">
    <source>
        <dbReference type="ARBA" id="ARBA00000085"/>
    </source>
</evidence>
<protein>
    <recommendedName>
        <fullName evidence="3">histidine kinase</fullName>
        <ecNumber evidence="3">2.7.13.3</ecNumber>
    </recommendedName>
</protein>
<feature type="transmembrane region" description="Helical" evidence="10">
    <location>
        <begin position="12"/>
        <end position="31"/>
    </location>
</feature>
<dbReference type="GO" id="GO:0006355">
    <property type="term" value="P:regulation of DNA-templated transcription"/>
    <property type="evidence" value="ECO:0007669"/>
    <property type="project" value="InterPro"/>
</dbReference>
<dbReference type="NCBIfam" id="TIGR00229">
    <property type="entry name" value="sensory_box"/>
    <property type="match status" value="1"/>
</dbReference>
<evidence type="ECO:0000259" key="12">
    <source>
        <dbReference type="PROSITE" id="PS50112"/>
    </source>
</evidence>
<dbReference type="CDD" id="cd00130">
    <property type="entry name" value="PAS"/>
    <property type="match status" value="1"/>
</dbReference>
<reference evidence="15" key="1">
    <citation type="journal article" date="2020" name="mSystems">
        <title>Genome- and Community-Level Interaction Insights into Carbon Utilization and Element Cycling Functions of Hydrothermarchaeota in Hydrothermal Sediment.</title>
        <authorList>
            <person name="Zhou Z."/>
            <person name="Liu Y."/>
            <person name="Xu W."/>
            <person name="Pan J."/>
            <person name="Luo Z.H."/>
            <person name="Li M."/>
        </authorList>
    </citation>
    <scope>NUCLEOTIDE SEQUENCE [LARGE SCALE GENOMIC DNA]</scope>
    <source>
        <strain evidence="15">SpSt-477</strain>
    </source>
</reference>
<dbReference type="InterPro" id="IPR000014">
    <property type="entry name" value="PAS"/>
</dbReference>
<evidence type="ECO:0000313" key="15">
    <source>
        <dbReference type="EMBL" id="HGU33137.1"/>
    </source>
</evidence>
<dbReference type="InterPro" id="IPR000700">
    <property type="entry name" value="PAS-assoc_C"/>
</dbReference>
<dbReference type="PROSITE" id="PS50885">
    <property type="entry name" value="HAMP"/>
    <property type="match status" value="1"/>
</dbReference>
<keyword evidence="8" id="KW-0067">ATP-binding</keyword>
<evidence type="ECO:0000256" key="3">
    <source>
        <dbReference type="ARBA" id="ARBA00012438"/>
    </source>
</evidence>
<dbReference type="GO" id="GO:0005524">
    <property type="term" value="F:ATP binding"/>
    <property type="evidence" value="ECO:0007669"/>
    <property type="project" value="UniProtKB-KW"/>
</dbReference>
<dbReference type="Pfam" id="PF02518">
    <property type="entry name" value="HATPase_c"/>
    <property type="match status" value="1"/>
</dbReference>
<evidence type="ECO:0000256" key="8">
    <source>
        <dbReference type="ARBA" id="ARBA00022840"/>
    </source>
</evidence>
<comment type="catalytic activity">
    <reaction evidence="1">
        <text>ATP + protein L-histidine = ADP + protein N-phospho-L-histidine.</text>
        <dbReference type="EC" id="2.7.13.3"/>
    </reaction>
</comment>
<dbReference type="Gene3D" id="3.30.565.10">
    <property type="entry name" value="Histidine kinase-like ATPase, C-terminal domain"/>
    <property type="match status" value="1"/>
</dbReference>
<dbReference type="InterPro" id="IPR013767">
    <property type="entry name" value="PAS_fold"/>
</dbReference>
<dbReference type="PROSITE" id="PS50113">
    <property type="entry name" value="PAC"/>
    <property type="match status" value="1"/>
</dbReference>
<dbReference type="InterPro" id="IPR003660">
    <property type="entry name" value="HAMP_dom"/>
</dbReference>
<keyword evidence="7" id="KW-0418">Kinase</keyword>
<evidence type="ECO:0000259" key="11">
    <source>
        <dbReference type="PROSITE" id="PS50109"/>
    </source>
</evidence>
<dbReference type="Pfam" id="PF00989">
    <property type="entry name" value="PAS"/>
    <property type="match status" value="1"/>
</dbReference>
<dbReference type="SUPFAM" id="SSF47384">
    <property type="entry name" value="Homodimeric domain of signal transducing histidine kinase"/>
    <property type="match status" value="1"/>
</dbReference>
<dbReference type="PANTHER" id="PTHR43065">
    <property type="entry name" value="SENSOR HISTIDINE KINASE"/>
    <property type="match status" value="1"/>
</dbReference>
<dbReference type="EC" id="2.7.13.3" evidence="3"/>
<evidence type="ECO:0000259" key="13">
    <source>
        <dbReference type="PROSITE" id="PS50113"/>
    </source>
</evidence>
<dbReference type="InterPro" id="IPR004358">
    <property type="entry name" value="Sig_transdc_His_kin-like_C"/>
</dbReference>
<evidence type="ECO:0000256" key="4">
    <source>
        <dbReference type="ARBA" id="ARBA00022553"/>
    </source>
</evidence>
<dbReference type="Pfam" id="PF00512">
    <property type="entry name" value="HisKA"/>
    <property type="match status" value="1"/>
</dbReference>
<evidence type="ECO:0000256" key="9">
    <source>
        <dbReference type="ARBA" id="ARBA00023012"/>
    </source>
</evidence>
<dbReference type="SUPFAM" id="SSF55874">
    <property type="entry name" value="ATPase domain of HSP90 chaperone/DNA topoisomerase II/histidine kinase"/>
    <property type="match status" value="1"/>
</dbReference>
<dbReference type="Gene3D" id="1.10.287.130">
    <property type="match status" value="1"/>
</dbReference>
<proteinExistence type="predicted"/>
<keyword evidence="9" id="KW-0902">Two-component regulatory system</keyword>
<keyword evidence="6" id="KW-0547">Nucleotide-binding</keyword>
<evidence type="ECO:0000256" key="2">
    <source>
        <dbReference type="ARBA" id="ARBA00004370"/>
    </source>
</evidence>
<dbReference type="SUPFAM" id="SSF55785">
    <property type="entry name" value="PYP-like sensor domain (PAS domain)"/>
    <property type="match status" value="1"/>
</dbReference>
<evidence type="ECO:0000256" key="7">
    <source>
        <dbReference type="ARBA" id="ARBA00022777"/>
    </source>
</evidence>
<comment type="caution">
    <text evidence="15">The sequence shown here is derived from an EMBL/GenBank/DDBJ whole genome shotgun (WGS) entry which is preliminary data.</text>
</comment>
<evidence type="ECO:0000259" key="14">
    <source>
        <dbReference type="PROSITE" id="PS50885"/>
    </source>
</evidence>
<keyword evidence="5" id="KW-0808">Transferase</keyword>
<sequence>MKSMHLGFRAKVFIGIVAIVLINALLISLPIRSIVQQSLFREYQYRGQAIVSTLAIRSRDPVLSLDWLLLKEVIDGAIGSSTDLIYAFILDENERVLSHSFRDGFPSDLRNANPVSVSSPMRIQLLRADKEFIYDFAQVITIGGQKLGTARIGISKNRIDFAIREMMMTILMLTICSIAAAALIGAGFANQVTSRIKRLQKASEDVLAGNLDIRITGSKHQTCYDLTGCTDTSCPAYGDRLRRCWYIEGTRCFNCPEGKDADKKKWCTHCTVYRQLSGDEIQDLAESFEAMARSLSAHIHELSESRKAIALSEEKYRRIFETSMDMVFATDADGRFFDINQAGMRLLGYRTKEDMLNRIALRDIFCQPKEYEDIAAHLDTASFVKDREVCIRSAEGKTLTVLLSCSAQKSGDTITGCEGIVKDITERRNMEQQLLQADKLASLGQLSAGIAHEINNPLGLILGYSQLLLRSQPKDSQLYEDLKTIEKNTLSCKRIVQALLNFARKTETKMAEVDINQAIEQVVAVLDHQFSLSGIDIVLDIDPQLPPIIGDMEKLKQVFMNLVMNARQAISHEGRISIRTSAQNGRIVIAVADTGSGIDPAIRHKIFDPFFTTKPTGEGTGLGLSVSYGIVTEHGGDITVESVPGHGSCFTVLLPIPQPEVSRRIQP</sequence>
<dbReference type="InterPro" id="IPR036097">
    <property type="entry name" value="HisK_dim/P_sf"/>
</dbReference>
<evidence type="ECO:0000256" key="10">
    <source>
        <dbReference type="SAM" id="Phobius"/>
    </source>
</evidence>
<dbReference type="InterPro" id="IPR005467">
    <property type="entry name" value="His_kinase_dom"/>
</dbReference>
<feature type="domain" description="HAMP" evidence="14">
    <location>
        <begin position="277"/>
        <end position="300"/>
    </location>
</feature>
<dbReference type="PROSITE" id="PS50109">
    <property type="entry name" value="HIS_KIN"/>
    <property type="match status" value="1"/>
</dbReference>
<dbReference type="InterPro" id="IPR003594">
    <property type="entry name" value="HATPase_dom"/>
</dbReference>
<dbReference type="SMART" id="SM00388">
    <property type="entry name" value="HisKA"/>
    <property type="match status" value="1"/>
</dbReference>
<name>A0A7C4RSM6_9BACT</name>
<organism evidence="15">
    <name type="scientific">Desulfatirhabdium butyrativorans</name>
    <dbReference type="NCBI Taxonomy" id="340467"/>
    <lineage>
        <taxon>Bacteria</taxon>
        <taxon>Pseudomonadati</taxon>
        <taxon>Thermodesulfobacteriota</taxon>
        <taxon>Desulfobacteria</taxon>
        <taxon>Desulfobacterales</taxon>
        <taxon>Desulfatirhabdiaceae</taxon>
        <taxon>Desulfatirhabdium</taxon>
    </lineage>
</organism>
<dbReference type="InterPro" id="IPR003661">
    <property type="entry name" value="HisK_dim/P_dom"/>
</dbReference>
<feature type="domain" description="Histidine kinase" evidence="11">
    <location>
        <begin position="449"/>
        <end position="658"/>
    </location>
</feature>
<feature type="domain" description="PAS" evidence="12">
    <location>
        <begin position="312"/>
        <end position="353"/>
    </location>
</feature>
<gene>
    <name evidence="15" type="ORF">ENS29_09805</name>
</gene>
<dbReference type="InterPro" id="IPR036890">
    <property type="entry name" value="HATPase_C_sf"/>
</dbReference>
<feature type="transmembrane region" description="Helical" evidence="10">
    <location>
        <begin position="166"/>
        <end position="189"/>
    </location>
</feature>
<keyword evidence="10" id="KW-0472">Membrane</keyword>
<keyword evidence="10" id="KW-1133">Transmembrane helix</keyword>
<dbReference type="Gene3D" id="3.30.450.20">
    <property type="entry name" value="PAS domain"/>
    <property type="match status" value="1"/>
</dbReference>
<dbReference type="PROSITE" id="PS50112">
    <property type="entry name" value="PAS"/>
    <property type="match status" value="1"/>
</dbReference>
<dbReference type="SMART" id="SM00091">
    <property type="entry name" value="PAS"/>
    <property type="match status" value="1"/>
</dbReference>
<comment type="subcellular location">
    <subcellularLocation>
        <location evidence="2">Membrane</location>
    </subcellularLocation>
</comment>
<dbReference type="AlphaFoldDB" id="A0A7C4RSM6"/>
<dbReference type="PANTHER" id="PTHR43065:SF42">
    <property type="entry name" value="TWO-COMPONENT SENSOR PPRA"/>
    <property type="match status" value="1"/>
</dbReference>
<dbReference type="SMART" id="SM00387">
    <property type="entry name" value="HATPase_c"/>
    <property type="match status" value="1"/>
</dbReference>
<dbReference type="Gene3D" id="6.10.340.10">
    <property type="match status" value="1"/>
</dbReference>
<dbReference type="PRINTS" id="PR00344">
    <property type="entry name" value="BCTRLSENSOR"/>
</dbReference>
<evidence type="ECO:0000256" key="5">
    <source>
        <dbReference type="ARBA" id="ARBA00022679"/>
    </source>
</evidence>